<dbReference type="EMBL" id="AMBO01000407">
    <property type="protein sequence ID" value="EKC97564.1"/>
    <property type="molecule type" value="Genomic_DNA"/>
</dbReference>
<accession>K1V0W8</accession>
<name>K1V0W8_TRIAC</name>
<evidence type="ECO:0000313" key="3">
    <source>
        <dbReference type="Proteomes" id="UP000006757"/>
    </source>
</evidence>
<keyword evidence="1" id="KW-0812">Transmembrane</keyword>
<dbReference type="AlphaFoldDB" id="K1V0W8"/>
<keyword evidence="3" id="KW-1185">Reference proteome</keyword>
<dbReference type="InParanoid" id="K1V0W8"/>
<comment type="caution">
    <text evidence="2">The sequence shown here is derived from an EMBL/GenBank/DDBJ whole genome shotgun (WGS) entry which is preliminary data.</text>
</comment>
<feature type="transmembrane region" description="Helical" evidence="1">
    <location>
        <begin position="71"/>
        <end position="95"/>
    </location>
</feature>
<evidence type="ECO:0000313" key="2">
    <source>
        <dbReference type="EMBL" id="EKC97564.1"/>
    </source>
</evidence>
<organism evidence="2 3">
    <name type="scientific">Trichosporon asahii var. asahii (strain CBS 8904)</name>
    <name type="common">Yeast</name>
    <dbReference type="NCBI Taxonomy" id="1220162"/>
    <lineage>
        <taxon>Eukaryota</taxon>
        <taxon>Fungi</taxon>
        <taxon>Dikarya</taxon>
        <taxon>Basidiomycota</taxon>
        <taxon>Agaricomycotina</taxon>
        <taxon>Tremellomycetes</taxon>
        <taxon>Trichosporonales</taxon>
        <taxon>Trichosporonaceae</taxon>
        <taxon>Trichosporon</taxon>
    </lineage>
</organism>
<keyword evidence="1" id="KW-0472">Membrane</keyword>
<protein>
    <submittedName>
        <fullName evidence="2">Uncharacterized protein</fullName>
    </submittedName>
</protein>
<proteinExistence type="predicted"/>
<feature type="transmembrane region" description="Helical" evidence="1">
    <location>
        <begin position="120"/>
        <end position="142"/>
    </location>
</feature>
<keyword evidence="1" id="KW-1133">Transmembrane helix</keyword>
<dbReference type="Proteomes" id="UP000006757">
    <property type="component" value="Unassembled WGS sequence"/>
</dbReference>
<gene>
    <name evidence="2" type="ORF">A1Q2_08102</name>
</gene>
<feature type="transmembrane region" description="Helical" evidence="1">
    <location>
        <begin position="32"/>
        <end position="50"/>
    </location>
</feature>
<sequence length="247" mass="28694">MSLQLGLLSSEPSFEAFRCWFSQHAAPKLPTSYDLLLLLSIFHFVQWAYVRPLDPESQRASKHLYATRHTTLLANLLFFHQTAVKTAGYLLLWVFRVDPVAGAPLWTYFSRHGSSHLLPFYWWISVPLICTLAFFSMLGLLVRYPVDGFDVDLNRLSGMWALRLQHEYGVHVPRRRRGSFGCEKYYAEDDESDSSSLYDRAEEANPEDKVHLNMSTVLRLRREGVDLEKWRYGVRQATMADSRPSWI</sequence>
<evidence type="ECO:0000256" key="1">
    <source>
        <dbReference type="SAM" id="Phobius"/>
    </source>
</evidence>
<dbReference type="HOGENOM" id="CLU_1125208_0_0_1"/>
<reference evidence="2 3" key="1">
    <citation type="journal article" date="2012" name="Eukaryot. Cell">
        <title>Genome sequence of the Trichosporon asahii environmental strain CBS 8904.</title>
        <authorList>
            <person name="Yang R.Y."/>
            <person name="Li H.T."/>
            <person name="Zhu H."/>
            <person name="Zhou G.P."/>
            <person name="Wang M."/>
            <person name="Wang L."/>
        </authorList>
    </citation>
    <scope>NUCLEOTIDE SEQUENCE [LARGE SCALE GENOMIC DNA]</scope>
    <source>
        <strain evidence="2 3">CBS 8904</strain>
    </source>
</reference>